<dbReference type="EMBL" id="CCKQ01008024">
    <property type="protein sequence ID" value="CDW79466.1"/>
    <property type="molecule type" value="Genomic_DNA"/>
</dbReference>
<dbReference type="Gene3D" id="3.80.10.10">
    <property type="entry name" value="Ribonuclease Inhibitor"/>
    <property type="match status" value="1"/>
</dbReference>
<dbReference type="GO" id="GO:0042393">
    <property type="term" value="F:histone binding"/>
    <property type="evidence" value="ECO:0007669"/>
    <property type="project" value="TreeGrafter"/>
</dbReference>
<evidence type="ECO:0000313" key="6">
    <source>
        <dbReference type="Proteomes" id="UP000039865"/>
    </source>
</evidence>
<feature type="compositionally biased region" description="Basic and acidic residues" evidence="4">
    <location>
        <begin position="182"/>
        <end position="191"/>
    </location>
</feature>
<dbReference type="InterPro" id="IPR001611">
    <property type="entry name" value="Leu-rich_rpt"/>
</dbReference>
<keyword evidence="1" id="KW-0433">Leucine-rich repeat</keyword>
<dbReference type="AlphaFoldDB" id="A0A078ACA2"/>
<feature type="compositionally biased region" description="Polar residues" evidence="4">
    <location>
        <begin position="234"/>
        <end position="243"/>
    </location>
</feature>
<sequence length="249" mass="28589">MSLREQVKKMINEDEDLNPEEFSNLILDELKIDQLQQQDKAFLEEFINLELLSMNQTQIKSTNNFPDAPNLVRLELNDNKLPGSELKNLSKYTQLRTLKFAGNLIKDFNDLDSLSSLQHLVSLDLAGNPIAEKDNYKEKLFEIFPNLQILDSYDRDGNEVLSEDEEDEDYDDELEGEEIDPETLKKMREEAGLNGDEEYDDEEDYGDEEEGEDDYGDEEDDDDEEDDLPAGSKRGQSNGNEGASSKRKK</sequence>
<dbReference type="InterPro" id="IPR032675">
    <property type="entry name" value="LRR_dom_sf"/>
</dbReference>
<dbReference type="PANTHER" id="PTHR11375">
    <property type="entry name" value="ACIDIC LEUCINE-RICH NUCLEAR PHOSPHOPROTEIN 32"/>
    <property type="match status" value="1"/>
</dbReference>
<dbReference type="OMA" id="LMNYRES"/>
<dbReference type="OrthoDB" id="310893at2759"/>
<evidence type="ECO:0000313" key="5">
    <source>
        <dbReference type="EMBL" id="CDW79466.1"/>
    </source>
</evidence>
<evidence type="ECO:0000256" key="2">
    <source>
        <dbReference type="ARBA" id="ARBA00022737"/>
    </source>
</evidence>
<dbReference type="FunCoup" id="A0A078ACA2">
    <property type="interactions" value="155"/>
</dbReference>
<accession>A0A078ACA2</accession>
<dbReference type="PANTHER" id="PTHR11375:SF0">
    <property type="entry name" value="ACIDIC LEUCINE-RICH NUCLEAR PHOSPHOPROTEIN 32 FAMILY MEMBER A"/>
    <property type="match status" value="1"/>
</dbReference>
<feature type="region of interest" description="Disordered" evidence="4">
    <location>
        <begin position="160"/>
        <end position="249"/>
    </location>
</feature>
<dbReference type="InterPro" id="IPR045081">
    <property type="entry name" value="AN32"/>
</dbReference>
<comment type="similarity">
    <text evidence="3">Belongs to the ANP32 family.</text>
</comment>
<feature type="compositionally biased region" description="Acidic residues" evidence="4">
    <location>
        <begin position="161"/>
        <end position="181"/>
    </location>
</feature>
<dbReference type="GO" id="GO:0005634">
    <property type="term" value="C:nucleus"/>
    <property type="evidence" value="ECO:0007669"/>
    <property type="project" value="TreeGrafter"/>
</dbReference>
<dbReference type="Pfam" id="PF14580">
    <property type="entry name" value="LRR_9"/>
    <property type="match status" value="1"/>
</dbReference>
<reference evidence="5 6" key="1">
    <citation type="submission" date="2014-06" db="EMBL/GenBank/DDBJ databases">
        <authorList>
            <person name="Swart Estienne"/>
        </authorList>
    </citation>
    <scope>NUCLEOTIDE SEQUENCE [LARGE SCALE GENOMIC DNA]</scope>
    <source>
        <strain evidence="5 6">130c</strain>
    </source>
</reference>
<dbReference type="PROSITE" id="PS51450">
    <property type="entry name" value="LRR"/>
    <property type="match status" value="1"/>
</dbReference>
<dbReference type="Proteomes" id="UP000039865">
    <property type="component" value="Unassembled WGS sequence"/>
</dbReference>
<protein>
    <submittedName>
        <fullName evidence="5">U2 snrnp-specific a protein</fullName>
    </submittedName>
</protein>
<name>A0A078ACA2_STYLE</name>
<proteinExistence type="inferred from homology"/>
<dbReference type="InParanoid" id="A0A078ACA2"/>
<keyword evidence="6" id="KW-1185">Reference proteome</keyword>
<organism evidence="5 6">
    <name type="scientific">Stylonychia lemnae</name>
    <name type="common">Ciliate</name>
    <dbReference type="NCBI Taxonomy" id="5949"/>
    <lineage>
        <taxon>Eukaryota</taxon>
        <taxon>Sar</taxon>
        <taxon>Alveolata</taxon>
        <taxon>Ciliophora</taxon>
        <taxon>Intramacronucleata</taxon>
        <taxon>Spirotrichea</taxon>
        <taxon>Stichotrichia</taxon>
        <taxon>Sporadotrichida</taxon>
        <taxon>Oxytrichidae</taxon>
        <taxon>Stylonychinae</taxon>
        <taxon>Stylonychia</taxon>
    </lineage>
</organism>
<evidence type="ECO:0000256" key="4">
    <source>
        <dbReference type="SAM" id="MobiDB-lite"/>
    </source>
</evidence>
<evidence type="ECO:0000256" key="1">
    <source>
        <dbReference type="ARBA" id="ARBA00022614"/>
    </source>
</evidence>
<feature type="compositionally biased region" description="Acidic residues" evidence="4">
    <location>
        <begin position="195"/>
        <end position="228"/>
    </location>
</feature>
<evidence type="ECO:0000256" key="3">
    <source>
        <dbReference type="ARBA" id="ARBA00025777"/>
    </source>
</evidence>
<keyword evidence="2" id="KW-0677">Repeat</keyword>
<dbReference type="SUPFAM" id="SSF52058">
    <property type="entry name" value="L domain-like"/>
    <property type="match status" value="1"/>
</dbReference>
<gene>
    <name evidence="5" type="primary">Contig3566.g3806</name>
    <name evidence="5" type="ORF">STYLEM_8454</name>
</gene>